<evidence type="ECO:0000256" key="2">
    <source>
        <dbReference type="SAM" id="MobiDB-lite"/>
    </source>
</evidence>
<name>A0ABP9D5S8_9ACTN</name>
<dbReference type="RefSeq" id="WP_200176153.1">
    <property type="nucleotide sequence ID" value="NZ_BAABKQ010000002.1"/>
</dbReference>
<protein>
    <recommendedName>
        <fullName evidence="5">KfrA N-terminal DNA-binding domain-containing protein</fullName>
    </recommendedName>
</protein>
<keyword evidence="4" id="KW-1185">Reference proteome</keyword>
<dbReference type="EMBL" id="BAABKQ010000002">
    <property type="protein sequence ID" value="GAA4825408.1"/>
    <property type="molecule type" value="Genomic_DNA"/>
</dbReference>
<gene>
    <name evidence="3" type="ORF">GCM10023353_38160</name>
</gene>
<feature type="region of interest" description="Disordered" evidence="2">
    <location>
        <begin position="177"/>
        <end position="197"/>
    </location>
</feature>
<evidence type="ECO:0000313" key="3">
    <source>
        <dbReference type="EMBL" id="GAA4825408.1"/>
    </source>
</evidence>
<dbReference type="Proteomes" id="UP001500839">
    <property type="component" value="Unassembled WGS sequence"/>
</dbReference>
<evidence type="ECO:0008006" key="5">
    <source>
        <dbReference type="Google" id="ProtNLM"/>
    </source>
</evidence>
<sequence>MASRAEQAAALADAFAALVGEGRPVTVRSLREKARVGTDAAREWLVRNRPAADVPEVPADALVPVLGPLWSAAVTTARDELAETAAVERAALAGAEADALEDAAAQRARAEQAEAEVARLAAELDAAQTAVQEAGRRAVATEKAAAAAADAEHAARERAHTAELDAADARATARTLRTILDSTRSDQDGNGTGRAEH</sequence>
<evidence type="ECO:0000256" key="1">
    <source>
        <dbReference type="SAM" id="Coils"/>
    </source>
</evidence>
<organism evidence="3 4">
    <name type="scientific">Tomitella cavernea</name>
    <dbReference type="NCBI Taxonomy" id="1387982"/>
    <lineage>
        <taxon>Bacteria</taxon>
        <taxon>Bacillati</taxon>
        <taxon>Actinomycetota</taxon>
        <taxon>Actinomycetes</taxon>
        <taxon>Mycobacteriales</taxon>
        <taxon>Tomitella</taxon>
    </lineage>
</organism>
<reference evidence="4" key="1">
    <citation type="journal article" date="2019" name="Int. J. Syst. Evol. Microbiol.">
        <title>The Global Catalogue of Microorganisms (GCM) 10K type strain sequencing project: providing services to taxonomists for standard genome sequencing and annotation.</title>
        <authorList>
            <consortium name="The Broad Institute Genomics Platform"/>
            <consortium name="The Broad Institute Genome Sequencing Center for Infectious Disease"/>
            <person name="Wu L."/>
            <person name="Ma J."/>
        </authorList>
    </citation>
    <scope>NUCLEOTIDE SEQUENCE [LARGE SCALE GENOMIC DNA]</scope>
    <source>
        <strain evidence="4">JCM 18542</strain>
    </source>
</reference>
<keyword evidence="1" id="KW-0175">Coiled coil</keyword>
<comment type="caution">
    <text evidence="3">The sequence shown here is derived from an EMBL/GenBank/DDBJ whole genome shotgun (WGS) entry which is preliminary data.</text>
</comment>
<proteinExistence type="predicted"/>
<feature type="coiled-coil region" evidence="1">
    <location>
        <begin position="96"/>
        <end position="137"/>
    </location>
</feature>
<evidence type="ECO:0000313" key="4">
    <source>
        <dbReference type="Proteomes" id="UP001500839"/>
    </source>
</evidence>
<accession>A0ABP9D5S8</accession>